<gene>
    <name evidence="7" type="ORF">BCR35DRAFT_343630</name>
</gene>
<dbReference type="GO" id="GO:0015112">
    <property type="term" value="F:nitrate transmembrane transporter activity"/>
    <property type="evidence" value="ECO:0007669"/>
    <property type="project" value="InterPro"/>
</dbReference>
<evidence type="ECO:0000256" key="2">
    <source>
        <dbReference type="ARBA" id="ARBA00008432"/>
    </source>
</evidence>
<organism evidence="7 8">
    <name type="scientific">Leucosporidium creatinivorum</name>
    <dbReference type="NCBI Taxonomy" id="106004"/>
    <lineage>
        <taxon>Eukaryota</taxon>
        <taxon>Fungi</taxon>
        <taxon>Dikarya</taxon>
        <taxon>Basidiomycota</taxon>
        <taxon>Pucciniomycotina</taxon>
        <taxon>Microbotryomycetes</taxon>
        <taxon>Leucosporidiales</taxon>
        <taxon>Leucosporidium</taxon>
    </lineage>
</organism>
<feature type="transmembrane region" description="Helical" evidence="6">
    <location>
        <begin position="350"/>
        <end position="369"/>
    </location>
</feature>
<dbReference type="Gene3D" id="1.20.1250.20">
    <property type="entry name" value="MFS general substrate transporter like domains"/>
    <property type="match status" value="2"/>
</dbReference>
<accession>A0A1Y2G0M6</accession>
<comment type="similarity">
    <text evidence="2">Belongs to the major facilitator superfamily. Nitrate/nitrite porter (TC 2.A.1.8) family.</text>
</comment>
<comment type="caution">
    <text evidence="7">The sequence shown here is derived from an EMBL/GenBank/DDBJ whole genome shotgun (WGS) entry which is preliminary data.</text>
</comment>
<dbReference type="Pfam" id="PF07690">
    <property type="entry name" value="MFS_1"/>
    <property type="match status" value="1"/>
</dbReference>
<dbReference type="OrthoDB" id="434240at2759"/>
<dbReference type="Proteomes" id="UP000193467">
    <property type="component" value="Unassembled WGS sequence"/>
</dbReference>
<evidence type="ECO:0000256" key="4">
    <source>
        <dbReference type="ARBA" id="ARBA00022989"/>
    </source>
</evidence>
<dbReference type="InterPro" id="IPR036259">
    <property type="entry name" value="MFS_trans_sf"/>
</dbReference>
<dbReference type="InParanoid" id="A0A1Y2G0M6"/>
<dbReference type="InterPro" id="IPR011701">
    <property type="entry name" value="MFS"/>
</dbReference>
<dbReference type="PANTHER" id="PTHR23515">
    <property type="entry name" value="HIGH-AFFINITY NITRATE TRANSPORTER 2.3"/>
    <property type="match status" value="1"/>
</dbReference>
<evidence type="ECO:0000313" key="8">
    <source>
        <dbReference type="Proteomes" id="UP000193467"/>
    </source>
</evidence>
<sequence length="494" mass="52314">MNFASALLTVTIRSDLGLTENEVLNSNIIAGVSSLLVRLGAGFASERFGPRKVLVAILWASALPCGLAGTAMGVKGLYFIRFFMGLAGGAFVPAQVWVTAWFDKSVMGTATACAAGWGDSGIGWTFFVMPAIYNGFINHGHPQRIAWRISFVFPCLFLIAVSAAIYLLCDDTPKGAWANRNLPAPTSSHSSSTTVVNVLDAPADANKLSAEDREKGEKEKQEMIAHEEMVASRRGSAATVESGLSTAPLGGQQQPLSPPPTLKAGLKDVACLPTLMLAATYAATFGSSLAINSIIVPWIMSSQGFDQTTAGHHAATLGLLNLISRPFGGIMADIIARRVGAERNLNAKKYWMAALTVIQGCFGVLLGLLNPPSLPTLMGLIVAYGFFMQAANGACYAVLPAVNTHVNGLMGGAVGSAGNLGERNHLRSSIALLSVPTNHLRRCRSQVSPDSRRRLRRLELNPSSPPASIIVGFLSAFVNPVPKRQRRQADASAK</sequence>
<evidence type="ECO:0000256" key="3">
    <source>
        <dbReference type="ARBA" id="ARBA00022692"/>
    </source>
</evidence>
<evidence type="ECO:0000256" key="1">
    <source>
        <dbReference type="ARBA" id="ARBA00004141"/>
    </source>
</evidence>
<dbReference type="SUPFAM" id="SSF103473">
    <property type="entry name" value="MFS general substrate transporter"/>
    <property type="match status" value="1"/>
</dbReference>
<proteinExistence type="inferred from homology"/>
<keyword evidence="8" id="KW-1185">Reference proteome</keyword>
<dbReference type="GO" id="GO:0016020">
    <property type="term" value="C:membrane"/>
    <property type="evidence" value="ECO:0007669"/>
    <property type="project" value="UniProtKB-SubCell"/>
</dbReference>
<evidence type="ECO:0000256" key="5">
    <source>
        <dbReference type="ARBA" id="ARBA00023136"/>
    </source>
</evidence>
<dbReference type="AlphaFoldDB" id="A0A1Y2G0M6"/>
<evidence type="ECO:0000256" key="6">
    <source>
        <dbReference type="SAM" id="Phobius"/>
    </source>
</evidence>
<reference evidence="7 8" key="1">
    <citation type="submission" date="2016-07" db="EMBL/GenBank/DDBJ databases">
        <title>Pervasive Adenine N6-methylation of Active Genes in Fungi.</title>
        <authorList>
            <consortium name="DOE Joint Genome Institute"/>
            <person name="Mondo S.J."/>
            <person name="Dannebaum R.O."/>
            <person name="Kuo R.C."/>
            <person name="Labutti K."/>
            <person name="Haridas S."/>
            <person name="Kuo A."/>
            <person name="Salamov A."/>
            <person name="Ahrendt S.R."/>
            <person name="Lipzen A."/>
            <person name="Sullivan W."/>
            <person name="Andreopoulos W.B."/>
            <person name="Clum A."/>
            <person name="Lindquist E."/>
            <person name="Daum C."/>
            <person name="Ramamoorthy G.K."/>
            <person name="Gryganskyi A."/>
            <person name="Culley D."/>
            <person name="Magnuson J.K."/>
            <person name="James T.Y."/>
            <person name="O'Malley M.A."/>
            <person name="Stajich J.E."/>
            <person name="Spatafora J.W."/>
            <person name="Visel A."/>
            <person name="Grigoriev I.V."/>
        </authorList>
    </citation>
    <scope>NUCLEOTIDE SEQUENCE [LARGE SCALE GENOMIC DNA]</scope>
    <source>
        <strain evidence="7 8">62-1032</strain>
    </source>
</reference>
<feature type="transmembrane region" description="Helical" evidence="6">
    <location>
        <begin position="145"/>
        <end position="169"/>
    </location>
</feature>
<dbReference type="InterPro" id="IPR044772">
    <property type="entry name" value="NO3_transporter"/>
</dbReference>
<feature type="transmembrane region" description="Helical" evidence="6">
    <location>
        <begin position="381"/>
        <end position="402"/>
    </location>
</feature>
<name>A0A1Y2G0M6_9BASI</name>
<keyword evidence="3 6" id="KW-0812">Transmembrane</keyword>
<feature type="transmembrane region" description="Helical" evidence="6">
    <location>
        <begin position="78"/>
        <end position="102"/>
    </location>
</feature>
<protein>
    <submittedName>
        <fullName evidence="7">Major facilitator superfamily domain-containing protein</fullName>
    </submittedName>
</protein>
<dbReference type="EMBL" id="MCGR01000004">
    <property type="protein sequence ID" value="ORY90120.1"/>
    <property type="molecule type" value="Genomic_DNA"/>
</dbReference>
<feature type="transmembrane region" description="Helical" evidence="6">
    <location>
        <begin position="114"/>
        <end position="133"/>
    </location>
</feature>
<dbReference type="STRING" id="106004.A0A1Y2G0M6"/>
<feature type="transmembrane region" description="Helical" evidence="6">
    <location>
        <begin position="53"/>
        <end position="72"/>
    </location>
</feature>
<keyword evidence="4 6" id="KW-1133">Transmembrane helix</keyword>
<evidence type="ECO:0000313" key="7">
    <source>
        <dbReference type="EMBL" id="ORY90120.1"/>
    </source>
</evidence>
<keyword evidence="5 6" id="KW-0472">Membrane</keyword>
<comment type="subcellular location">
    <subcellularLocation>
        <location evidence="1">Membrane</location>
        <topology evidence="1">Multi-pass membrane protein</topology>
    </subcellularLocation>
</comment>